<dbReference type="InterPro" id="IPR027417">
    <property type="entry name" value="P-loop_NTPase"/>
</dbReference>
<dbReference type="PANTHER" id="PTHR16305">
    <property type="entry name" value="TESTICULAR SOLUBLE ADENYLYL CYCLASE"/>
    <property type="match status" value="1"/>
</dbReference>
<dbReference type="EMBL" id="JADBEF010000001">
    <property type="protein sequence ID" value="MBE1565988.1"/>
    <property type="molecule type" value="Genomic_DNA"/>
</dbReference>
<dbReference type="InterPro" id="IPR000792">
    <property type="entry name" value="Tscrpt_reg_LuxR_C"/>
</dbReference>
<dbReference type="SMART" id="SM00421">
    <property type="entry name" value="HTH_LUXR"/>
    <property type="match status" value="1"/>
</dbReference>
<dbReference type="Pfam" id="PF13191">
    <property type="entry name" value="AAA_16"/>
    <property type="match status" value="1"/>
</dbReference>
<keyword evidence="4" id="KW-0238">DNA-binding</keyword>
<proteinExistence type="predicted"/>
<evidence type="ECO:0000313" key="4">
    <source>
        <dbReference type="EMBL" id="MBE1565988.1"/>
    </source>
</evidence>
<reference evidence="4 5" key="1">
    <citation type="submission" date="2020-10" db="EMBL/GenBank/DDBJ databases">
        <title>Sequencing the genomes of 1000 actinobacteria strains.</title>
        <authorList>
            <person name="Klenk H.-P."/>
        </authorList>
    </citation>
    <scope>NUCLEOTIDE SEQUENCE [LARGE SCALE GENOMIC DNA]</scope>
    <source>
        <strain evidence="4 5">DSM 43748</strain>
    </source>
</reference>
<gene>
    <name evidence="4" type="ORF">H4W81_008767</name>
</gene>
<feature type="domain" description="HTH luxR-type" evidence="3">
    <location>
        <begin position="840"/>
        <end position="902"/>
    </location>
</feature>
<evidence type="ECO:0000256" key="2">
    <source>
        <dbReference type="ARBA" id="ARBA00022840"/>
    </source>
</evidence>
<keyword evidence="1" id="KW-0547">Nucleotide-binding</keyword>
<dbReference type="SUPFAM" id="SSF52540">
    <property type="entry name" value="P-loop containing nucleoside triphosphate hydrolases"/>
    <property type="match status" value="1"/>
</dbReference>
<keyword evidence="2" id="KW-0067">ATP-binding</keyword>
<dbReference type="RefSeq" id="WP_192780099.1">
    <property type="nucleotide sequence ID" value="NZ_BAAASY010000010.1"/>
</dbReference>
<dbReference type="PANTHER" id="PTHR16305:SF35">
    <property type="entry name" value="TRANSCRIPTIONAL ACTIVATOR DOMAIN"/>
    <property type="match status" value="1"/>
</dbReference>
<dbReference type="GO" id="GO:0003677">
    <property type="term" value="F:DNA binding"/>
    <property type="evidence" value="ECO:0007669"/>
    <property type="project" value="UniProtKB-KW"/>
</dbReference>
<dbReference type="Proteomes" id="UP000661607">
    <property type="component" value="Unassembled WGS sequence"/>
</dbReference>
<accession>A0ABR9KVD8</accession>
<comment type="caution">
    <text evidence="4">The sequence shown here is derived from an EMBL/GenBank/DDBJ whole genome shotgun (WGS) entry which is preliminary data.</text>
</comment>
<name>A0ABR9KVD8_9ACTN</name>
<dbReference type="Gene3D" id="3.40.50.300">
    <property type="entry name" value="P-loop containing nucleotide triphosphate hydrolases"/>
    <property type="match status" value="1"/>
</dbReference>
<evidence type="ECO:0000256" key="1">
    <source>
        <dbReference type="ARBA" id="ARBA00022741"/>
    </source>
</evidence>
<sequence>MLWGRIEERATLKNMLAAAAEGKSSALIIRGQPGIGKTALLDYAADAAIGMRILRCVAVESEVQLPYAALHLLLRPLLGDADRLPDRLRSALLAAFGLGPASSGDPFLVGLAVLTLLSEAAEESPLLCLVDDAQWLDQASAEALLFAARRLDSEGIVVLFAQREDGQRGPDRGIPWMRLGGLDREAAMKLVAEHGAEFDERLFAETQGNPLALLELRGMAAGESEIYRLGPVPLTGRVQEAFQQQLRDLPEATRTVLLMAAADEYCDLHLVLRAASTVGADVVDFQPAEERGLVRLGQTVEFRHPLVRAAAYYGAPLGARLAVHAAIAKVCDDPQHADRRAWHLARAATGPNEETAAELERTAQRAAERVGHVAAAFAYERAAQLSVGGAAIGRRLTLASESALAGGKLDHAGSLAERAISLTTDPLLRARLDQIRAIRGLSYGELRVAHDILVSGASSIAHLAPERALWMIMEALHCAWFMSFDAELVGGSVDLLGTLSLDADHPLMSLVWLLRWDTATALGRSTAGFPPIADVIQGARKASGTGGPRGLVSAAGCALLVSQDVAAHEMAETLVEDSRAQGTIAWLSPGLVYLAESGLFLGRHRDARVHVEEAARVATDTGQRQWLNHANGVLSFLSAVGGDEEACIRHTEEALSGVSAGAGSVGIVWAQWGRAMLDLGMGRIEAALKRFQELSRSSRSHLIPGVRSLPDHVEAAVRLGRPELAMEPFKRYSDYAARMSLPSLDAIVQRCQAMIEPDDGAEEHYLAALSLHDRNSLAFEHARTRLLYGEWLRRARRKVDAREQLGSALEAFELLGAAPWAERARTELGATGVTAPSPPVSDVFSTLTPQELQIVRLAGRGLSNREIATQLFLSPKTVAHHLYKAFPKLGIASRGELAAVLA</sequence>
<dbReference type="InterPro" id="IPR036388">
    <property type="entry name" value="WH-like_DNA-bd_sf"/>
</dbReference>
<dbReference type="InterPro" id="IPR041664">
    <property type="entry name" value="AAA_16"/>
</dbReference>
<dbReference type="PROSITE" id="PS50043">
    <property type="entry name" value="HTH_LUXR_2"/>
    <property type="match status" value="1"/>
</dbReference>
<dbReference type="CDD" id="cd06170">
    <property type="entry name" value="LuxR_C_like"/>
    <property type="match status" value="1"/>
</dbReference>
<evidence type="ECO:0000313" key="5">
    <source>
        <dbReference type="Proteomes" id="UP000661607"/>
    </source>
</evidence>
<keyword evidence="5" id="KW-1185">Reference proteome</keyword>
<dbReference type="Gene3D" id="1.10.10.10">
    <property type="entry name" value="Winged helix-like DNA-binding domain superfamily/Winged helix DNA-binding domain"/>
    <property type="match status" value="1"/>
</dbReference>
<dbReference type="InterPro" id="IPR016032">
    <property type="entry name" value="Sig_transdc_resp-reg_C-effctor"/>
</dbReference>
<dbReference type="PRINTS" id="PR00038">
    <property type="entry name" value="HTHLUXR"/>
</dbReference>
<protein>
    <submittedName>
        <fullName evidence="4">DNA-binding CsgD family transcriptional regulator</fullName>
    </submittedName>
</protein>
<dbReference type="SUPFAM" id="SSF46894">
    <property type="entry name" value="C-terminal effector domain of the bipartite response regulators"/>
    <property type="match status" value="1"/>
</dbReference>
<organism evidence="4 5">
    <name type="scientific">Nonomuraea africana</name>
    <dbReference type="NCBI Taxonomy" id="46171"/>
    <lineage>
        <taxon>Bacteria</taxon>
        <taxon>Bacillati</taxon>
        <taxon>Actinomycetota</taxon>
        <taxon>Actinomycetes</taxon>
        <taxon>Streptosporangiales</taxon>
        <taxon>Streptosporangiaceae</taxon>
        <taxon>Nonomuraea</taxon>
    </lineage>
</organism>
<evidence type="ECO:0000259" key="3">
    <source>
        <dbReference type="PROSITE" id="PS50043"/>
    </source>
</evidence>
<dbReference type="Pfam" id="PF00196">
    <property type="entry name" value="GerE"/>
    <property type="match status" value="1"/>
</dbReference>